<proteinExistence type="inferred from homology"/>
<evidence type="ECO:0000256" key="9">
    <source>
        <dbReference type="RuleBase" id="RU365074"/>
    </source>
</evidence>
<dbReference type="EC" id="2.1.1.-" evidence="9"/>
<evidence type="ECO:0000256" key="3">
    <source>
        <dbReference type="ARBA" id="ARBA00022552"/>
    </source>
</evidence>
<keyword evidence="4 9" id="KW-0489">Methyltransferase</keyword>
<feature type="region of interest" description="Disordered" evidence="10">
    <location>
        <begin position="473"/>
        <end position="496"/>
    </location>
</feature>
<dbReference type="PANTHER" id="PTHR12787">
    <property type="entry name" value="RIBOSOMAL RNA-PROCESSING PROTEIN 8"/>
    <property type="match status" value="1"/>
</dbReference>
<dbReference type="Gene3D" id="1.10.10.2150">
    <property type="entry name" value="Ribosomal RNA-processing protein 8, N-terminal domain"/>
    <property type="match status" value="1"/>
</dbReference>
<feature type="compositionally biased region" description="Basic residues" evidence="10">
    <location>
        <begin position="120"/>
        <end position="129"/>
    </location>
</feature>
<dbReference type="CDD" id="cd02440">
    <property type="entry name" value="AdoMet_MTases"/>
    <property type="match status" value="1"/>
</dbReference>
<evidence type="ECO:0000256" key="7">
    <source>
        <dbReference type="ARBA" id="ARBA00023242"/>
    </source>
</evidence>
<feature type="compositionally biased region" description="Basic and acidic residues" evidence="10">
    <location>
        <begin position="52"/>
        <end position="73"/>
    </location>
</feature>
<dbReference type="InterPro" id="IPR007823">
    <property type="entry name" value="RRP8"/>
</dbReference>
<keyword evidence="6 9" id="KW-0949">S-adenosyl-L-methionine</keyword>
<keyword evidence="12" id="KW-1185">Reference proteome</keyword>
<feature type="region of interest" description="Disordered" evidence="10">
    <location>
        <begin position="378"/>
        <end position="401"/>
    </location>
</feature>
<organism evidence="11 12">
    <name type="scientific">Trichodelitschia bisporula</name>
    <dbReference type="NCBI Taxonomy" id="703511"/>
    <lineage>
        <taxon>Eukaryota</taxon>
        <taxon>Fungi</taxon>
        <taxon>Dikarya</taxon>
        <taxon>Ascomycota</taxon>
        <taxon>Pezizomycotina</taxon>
        <taxon>Dothideomycetes</taxon>
        <taxon>Dothideomycetes incertae sedis</taxon>
        <taxon>Phaeotrichales</taxon>
        <taxon>Phaeotrichaceae</taxon>
        <taxon>Trichodelitschia</taxon>
    </lineage>
</organism>
<evidence type="ECO:0000256" key="5">
    <source>
        <dbReference type="ARBA" id="ARBA00022679"/>
    </source>
</evidence>
<comment type="subcellular location">
    <subcellularLocation>
        <location evidence="1 9">Nucleus</location>
        <location evidence="1 9">Nucleolus</location>
    </subcellularLocation>
</comment>
<evidence type="ECO:0000256" key="6">
    <source>
        <dbReference type="ARBA" id="ARBA00022691"/>
    </source>
</evidence>
<evidence type="ECO:0000256" key="2">
    <source>
        <dbReference type="ARBA" id="ARBA00006301"/>
    </source>
</evidence>
<evidence type="ECO:0000256" key="1">
    <source>
        <dbReference type="ARBA" id="ARBA00004604"/>
    </source>
</evidence>
<dbReference type="PANTHER" id="PTHR12787:SF0">
    <property type="entry name" value="RIBOSOMAL RNA-PROCESSING PROTEIN 8"/>
    <property type="match status" value="1"/>
</dbReference>
<feature type="compositionally biased region" description="Low complexity" evidence="10">
    <location>
        <begin position="110"/>
        <end position="119"/>
    </location>
</feature>
<evidence type="ECO:0000313" key="11">
    <source>
        <dbReference type="EMBL" id="KAF2403327.1"/>
    </source>
</evidence>
<dbReference type="Pfam" id="PF05148">
    <property type="entry name" value="Methyltransf_8"/>
    <property type="match status" value="1"/>
</dbReference>
<reference evidence="11" key="1">
    <citation type="journal article" date="2020" name="Stud. Mycol.">
        <title>101 Dothideomycetes genomes: a test case for predicting lifestyles and emergence of pathogens.</title>
        <authorList>
            <person name="Haridas S."/>
            <person name="Albert R."/>
            <person name="Binder M."/>
            <person name="Bloem J."/>
            <person name="Labutti K."/>
            <person name="Salamov A."/>
            <person name="Andreopoulos B."/>
            <person name="Baker S."/>
            <person name="Barry K."/>
            <person name="Bills G."/>
            <person name="Bluhm B."/>
            <person name="Cannon C."/>
            <person name="Castanera R."/>
            <person name="Culley D."/>
            <person name="Daum C."/>
            <person name="Ezra D."/>
            <person name="Gonzalez J."/>
            <person name="Henrissat B."/>
            <person name="Kuo A."/>
            <person name="Liang C."/>
            <person name="Lipzen A."/>
            <person name="Lutzoni F."/>
            <person name="Magnuson J."/>
            <person name="Mondo S."/>
            <person name="Nolan M."/>
            <person name="Ohm R."/>
            <person name="Pangilinan J."/>
            <person name="Park H.-J."/>
            <person name="Ramirez L."/>
            <person name="Alfaro M."/>
            <person name="Sun H."/>
            <person name="Tritt A."/>
            <person name="Yoshinaga Y."/>
            <person name="Zwiers L.-H."/>
            <person name="Turgeon B."/>
            <person name="Goodwin S."/>
            <person name="Spatafora J."/>
            <person name="Crous P."/>
            <person name="Grigoriev I."/>
        </authorList>
    </citation>
    <scope>NUCLEOTIDE SEQUENCE</scope>
    <source>
        <strain evidence="11">CBS 262.69</strain>
    </source>
</reference>
<dbReference type="EMBL" id="ML996689">
    <property type="protein sequence ID" value="KAF2403327.1"/>
    <property type="molecule type" value="Genomic_DNA"/>
</dbReference>
<dbReference type="FunFam" id="1.10.10.2150:FF:000001">
    <property type="entry name" value="Ribosomal RNA-processing protein 8"/>
    <property type="match status" value="1"/>
</dbReference>
<feature type="compositionally biased region" description="Basic and acidic residues" evidence="10">
    <location>
        <begin position="389"/>
        <end position="401"/>
    </location>
</feature>
<sequence length="514" mass="56465">MFSVSGWNISAPLKAQEDNSAAAAKPENPKKRKRLNQAKSTPVTAENVVDLWSKHIGDEEDGAAKRPKLDQAGKKKRVRKPKGPKDGNEKSPKVDEDDQQTEPTEPEPIPQSVDDSSAQKPKKDKKSNKDKKDKLRKPVEASNPTDKPAKPTKPTSTTAATTLSLPPAVNLTPLQTSMRAKLASARFRHLNQTLYTTTSTSALSLFTQNPDMFTEYHAGFAQQVEVWPENPVDTYIADIRARGAVKLNAKGERKGHKTDAEAGVPPLPRVHGECTIADLGCGSARLAAELQPQLKKLHIQIRSFDLAAPSPLIEKADIASLPLPPSSIDIAIFCLALMGTNWTDFIDEAWRVLRWRGELWVAEIKSRFAGRKDKVVEHSVGKKKKHGNQRSEAERKRAVEAETKTEDALAVEVDGVEAKRETDVAAFVDVLRGRGFVLDGDTASAVDMGNKMFVRLRFIKGATPVRGKNVRKEGAAGAGAETWKPKQKGKWLEEPAISPEDENAVLKPCVYKLR</sequence>
<comment type="function">
    <text evidence="9">S-adenosyl-L-methionine-dependent methyltransferase that specifically methylates the N(1) position of adenine in helix 25.1 in 25S rRNA. Required both for ribosomal 40S and 60S subunits biogenesis. Required for efficient pre-rRNA cleavage at site A2.</text>
</comment>
<evidence type="ECO:0000256" key="4">
    <source>
        <dbReference type="ARBA" id="ARBA00022603"/>
    </source>
</evidence>
<protein>
    <recommendedName>
        <fullName evidence="8 9">Ribosomal RNA-processing protein 8</fullName>
        <ecNumber evidence="9">2.1.1.-</ecNumber>
    </recommendedName>
</protein>
<keyword evidence="5 9" id="KW-0808">Transferase</keyword>
<dbReference type="Gene3D" id="3.40.50.150">
    <property type="entry name" value="Vaccinia Virus protein VP39"/>
    <property type="match status" value="1"/>
</dbReference>
<dbReference type="GO" id="GO:0042273">
    <property type="term" value="P:ribosomal large subunit biogenesis"/>
    <property type="evidence" value="ECO:0007669"/>
    <property type="project" value="TreeGrafter"/>
</dbReference>
<dbReference type="InterPro" id="IPR042036">
    <property type="entry name" value="RRP8_N"/>
</dbReference>
<dbReference type="AlphaFoldDB" id="A0A6G1I5K0"/>
<name>A0A6G1I5K0_9PEZI</name>
<dbReference type="Proteomes" id="UP000799640">
    <property type="component" value="Unassembled WGS sequence"/>
</dbReference>
<dbReference type="OrthoDB" id="10258825at2759"/>
<evidence type="ECO:0000256" key="10">
    <source>
        <dbReference type="SAM" id="MobiDB-lite"/>
    </source>
</evidence>
<dbReference type="SUPFAM" id="SSF53335">
    <property type="entry name" value="S-adenosyl-L-methionine-dependent methyltransferases"/>
    <property type="match status" value="1"/>
</dbReference>
<evidence type="ECO:0000313" key="12">
    <source>
        <dbReference type="Proteomes" id="UP000799640"/>
    </source>
</evidence>
<gene>
    <name evidence="11" type="ORF">EJ06DRAFT_526919</name>
</gene>
<feature type="compositionally biased region" description="Low complexity" evidence="10">
    <location>
        <begin position="152"/>
        <end position="164"/>
    </location>
</feature>
<comment type="similarity">
    <text evidence="2 9">Belongs to the methyltransferase superfamily. RRP8 family.</text>
</comment>
<feature type="compositionally biased region" description="Basic and acidic residues" evidence="10">
    <location>
        <begin position="130"/>
        <end position="139"/>
    </location>
</feature>
<dbReference type="GO" id="GO:0005730">
    <property type="term" value="C:nucleolus"/>
    <property type="evidence" value="ECO:0007669"/>
    <property type="project" value="UniProtKB-SubCell"/>
</dbReference>
<keyword evidence="7 9" id="KW-0539">Nucleus</keyword>
<evidence type="ECO:0000256" key="8">
    <source>
        <dbReference type="ARBA" id="ARBA00076672"/>
    </source>
</evidence>
<dbReference type="InterPro" id="IPR029063">
    <property type="entry name" value="SAM-dependent_MTases_sf"/>
</dbReference>
<feature type="region of interest" description="Disordered" evidence="10">
    <location>
        <begin position="1"/>
        <end position="164"/>
    </location>
</feature>
<dbReference type="GO" id="GO:0016433">
    <property type="term" value="F:rRNA (adenine) methyltransferase activity"/>
    <property type="evidence" value="ECO:0007669"/>
    <property type="project" value="TreeGrafter"/>
</dbReference>
<accession>A0A6G1I5K0</accession>
<keyword evidence="3 9" id="KW-0698">rRNA processing</keyword>
<feature type="compositionally biased region" description="Basic and acidic residues" evidence="10">
    <location>
        <begin position="83"/>
        <end position="94"/>
    </location>
</feature>